<evidence type="ECO:0000313" key="1">
    <source>
        <dbReference type="EMBL" id="TFK57781.1"/>
    </source>
</evidence>
<accession>A0ACD2ZWQ8</accession>
<sequence length="94" mass="11064">MSRVQKGVYVDGHEREDVVQSRTEFIKYMDSQVFPFCYKFESPPDDAETRDLVKIPPILQPGQKIHYPLCHDEMTMHTNDLSTYVWMKDGQQPL</sequence>
<protein>
    <submittedName>
        <fullName evidence="1">Uncharacterized protein</fullName>
    </submittedName>
</protein>
<organism evidence="1 2">
    <name type="scientific">Pluteus cervinus</name>
    <dbReference type="NCBI Taxonomy" id="181527"/>
    <lineage>
        <taxon>Eukaryota</taxon>
        <taxon>Fungi</taxon>
        <taxon>Dikarya</taxon>
        <taxon>Basidiomycota</taxon>
        <taxon>Agaricomycotina</taxon>
        <taxon>Agaricomycetes</taxon>
        <taxon>Agaricomycetidae</taxon>
        <taxon>Agaricales</taxon>
        <taxon>Pluteineae</taxon>
        <taxon>Pluteaceae</taxon>
        <taxon>Pluteus</taxon>
    </lineage>
</organism>
<name>A0ACD2ZWQ8_9AGAR</name>
<keyword evidence="2" id="KW-1185">Reference proteome</keyword>
<proteinExistence type="predicted"/>
<gene>
    <name evidence="1" type="ORF">BDN72DRAFT_907517</name>
</gene>
<reference evidence="1 2" key="1">
    <citation type="journal article" date="2019" name="Nat. Ecol. Evol.">
        <title>Megaphylogeny resolves global patterns of mushroom evolution.</title>
        <authorList>
            <person name="Varga T."/>
            <person name="Krizsan K."/>
            <person name="Foldi C."/>
            <person name="Dima B."/>
            <person name="Sanchez-Garcia M."/>
            <person name="Sanchez-Ramirez S."/>
            <person name="Szollosi G.J."/>
            <person name="Szarkandi J.G."/>
            <person name="Papp V."/>
            <person name="Albert L."/>
            <person name="Andreopoulos W."/>
            <person name="Angelini C."/>
            <person name="Antonin V."/>
            <person name="Barry K.W."/>
            <person name="Bougher N.L."/>
            <person name="Buchanan P."/>
            <person name="Buyck B."/>
            <person name="Bense V."/>
            <person name="Catcheside P."/>
            <person name="Chovatia M."/>
            <person name="Cooper J."/>
            <person name="Damon W."/>
            <person name="Desjardin D."/>
            <person name="Finy P."/>
            <person name="Geml J."/>
            <person name="Haridas S."/>
            <person name="Hughes K."/>
            <person name="Justo A."/>
            <person name="Karasinski D."/>
            <person name="Kautmanova I."/>
            <person name="Kiss B."/>
            <person name="Kocsube S."/>
            <person name="Kotiranta H."/>
            <person name="LaButti K.M."/>
            <person name="Lechner B.E."/>
            <person name="Liimatainen K."/>
            <person name="Lipzen A."/>
            <person name="Lukacs Z."/>
            <person name="Mihaltcheva S."/>
            <person name="Morgado L.N."/>
            <person name="Niskanen T."/>
            <person name="Noordeloos M.E."/>
            <person name="Ohm R.A."/>
            <person name="Ortiz-Santana B."/>
            <person name="Ovrebo C."/>
            <person name="Racz N."/>
            <person name="Riley R."/>
            <person name="Savchenko A."/>
            <person name="Shiryaev A."/>
            <person name="Soop K."/>
            <person name="Spirin V."/>
            <person name="Szebenyi C."/>
            <person name="Tomsovsky M."/>
            <person name="Tulloss R.E."/>
            <person name="Uehling J."/>
            <person name="Grigoriev I.V."/>
            <person name="Vagvolgyi C."/>
            <person name="Papp T."/>
            <person name="Martin F.M."/>
            <person name="Miettinen O."/>
            <person name="Hibbett D.S."/>
            <person name="Nagy L.G."/>
        </authorList>
    </citation>
    <scope>NUCLEOTIDE SEQUENCE [LARGE SCALE GENOMIC DNA]</scope>
    <source>
        <strain evidence="1 2">NL-1719</strain>
    </source>
</reference>
<evidence type="ECO:0000313" key="2">
    <source>
        <dbReference type="Proteomes" id="UP000308600"/>
    </source>
</evidence>
<dbReference type="Proteomes" id="UP000308600">
    <property type="component" value="Unassembled WGS sequence"/>
</dbReference>
<dbReference type="EMBL" id="ML210075">
    <property type="protein sequence ID" value="TFK57781.1"/>
    <property type="molecule type" value="Genomic_DNA"/>
</dbReference>